<evidence type="ECO:0000313" key="2">
    <source>
        <dbReference type="Proteomes" id="UP000886998"/>
    </source>
</evidence>
<gene>
    <name evidence="1" type="ORF">TNIN_467121</name>
</gene>
<protein>
    <submittedName>
        <fullName evidence="1">Uncharacterized protein</fullName>
    </submittedName>
</protein>
<dbReference type="EMBL" id="BMAV01006363">
    <property type="protein sequence ID" value="GFY48255.1"/>
    <property type="molecule type" value="Genomic_DNA"/>
</dbReference>
<comment type="caution">
    <text evidence="1">The sequence shown here is derived from an EMBL/GenBank/DDBJ whole genome shotgun (WGS) entry which is preliminary data.</text>
</comment>
<keyword evidence="2" id="KW-1185">Reference proteome</keyword>
<reference evidence="1" key="1">
    <citation type="submission" date="2020-08" db="EMBL/GenBank/DDBJ databases">
        <title>Multicomponent nature underlies the extraordinary mechanical properties of spider dragline silk.</title>
        <authorList>
            <person name="Kono N."/>
            <person name="Nakamura H."/>
            <person name="Mori M."/>
            <person name="Yoshida Y."/>
            <person name="Ohtoshi R."/>
            <person name="Malay A.D."/>
            <person name="Moran D.A.P."/>
            <person name="Tomita M."/>
            <person name="Numata K."/>
            <person name="Arakawa K."/>
        </authorList>
    </citation>
    <scope>NUCLEOTIDE SEQUENCE</scope>
</reference>
<dbReference type="AlphaFoldDB" id="A0A8X7BY58"/>
<accession>A0A8X7BY58</accession>
<evidence type="ECO:0000313" key="1">
    <source>
        <dbReference type="EMBL" id="GFY48255.1"/>
    </source>
</evidence>
<name>A0A8X7BY58_9ARAC</name>
<proteinExistence type="predicted"/>
<organism evidence="1 2">
    <name type="scientific">Trichonephila inaurata madagascariensis</name>
    <dbReference type="NCBI Taxonomy" id="2747483"/>
    <lineage>
        <taxon>Eukaryota</taxon>
        <taxon>Metazoa</taxon>
        <taxon>Ecdysozoa</taxon>
        <taxon>Arthropoda</taxon>
        <taxon>Chelicerata</taxon>
        <taxon>Arachnida</taxon>
        <taxon>Araneae</taxon>
        <taxon>Araneomorphae</taxon>
        <taxon>Entelegynae</taxon>
        <taxon>Araneoidea</taxon>
        <taxon>Nephilidae</taxon>
        <taxon>Trichonephila</taxon>
        <taxon>Trichonephila inaurata</taxon>
    </lineage>
</organism>
<dbReference type="Proteomes" id="UP000886998">
    <property type="component" value="Unassembled WGS sequence"/>
</dbReference>
<sequence length="95" mass="10843">MDKEIMKLSSIKKKTAAVGRKSILLKCEKLLSNSSENSYEDVAREFDENVDKDLRDSIGHKNRDVAGLSEGLLIYFLLHPVKAGEDQWRLHEKNV</sequence>